<organism evidence="1 2">
    <name type="scientific">Legionella beliardensis</name>
    <dbReference type="NCBI Taxonomy" id="91822"/>
    <lineage>
        <taxon>Bacteria</taxon>
        <taxon>Pseudomonadati</taxon>
        <taxon>Pseudomonadota</taxon>
        <taxon>Gammaproteobacteria</taxon>
        <taxon>Legionellales</taxon>
        <taxon>Legionellaceae</taxon>
        <taxon>Legionella</taxon>
    </lineage>
</organism>
<keyword evidence="2" id="KW-1185">Reference proteome</keyword>
<evidence type="ECO:0000313" key="2">
    <source>
        <dbReference type="Proteomes" id="UP000254968"/>
    </source>
</evidence>
<dbReference type="Gene3D" id="2.60.40.10">
    <property type="entry name" value="Immunoglobulins"/>
    <property type="match status" value="1"/>
</dbReference>
<dbReference type="RefSeq" id="WP_115302227.1">
    <property type="nucleotide sequence ID" value="NZ_CAAAHO010000001.1"/>
</dbReference>
<dbReference type="Proteomes" id="UP000254968">
    <property type="component" value="Unassembled WGS sequence"/>
</dbReference>
<dbReference type="InterPro" id="IPR013783">
    <property type="entry name" value="Ig-like_fold"/>
</dbReference>
<reference evidence="1 2" key="1">
    <citation type="submission" date="2018-06" db="EMBL/GenBank/DDBJ databases">
        <authorList>
            <consortium name="Pathogen Informatics"/>
            <person name="Doyle S."/>
        </authorList>
    </citation>
    <scope>NUCLEOTIDE SEQUENCE [LARGE SCALE GENOMIC DNA]</scope>
    <source>
        <strain evidence="1 2">NCTC13315</strain>
    </source>
</reference>
<dbReference type="AlphaFoldDB" id="A0A378I1J5"/>
<accession>A0A378I1J5</accession>
<gene>
    <name evidence="1" type="ORF">NCTC13315_01016</name>
</gene>
<name>A0A378I1J5_9GAMM</name>
<protein>
    <submittedName>
        <fullName evidence="1">Uncharacterized protein</fullName>
    </submittedName>
</protein>
<proteinExistence type="predicted"/>
<dbReference type="OrthoDB" id="5599486at2"/>
<sequence length="295" mass="33020">MKSASNVDIEDIALGNYQGFETLFLGDIGDNGKARSSYYINVMPEPNLNGVSGCKNIDVTVKKMKFAYPNNARYNAEALMFNEQTQKLYIISKATKTEFFEFQTMDTSGSTNYLQYLGKFPLSTITGADMSRDGEGLLIRTYETIHEVRKLKQQDVIRFTQEPLVSVPAPSEPQGEAVTYDEAGNYYTISEQRNPPIYKIKRVTSSGQCLPPANISATYSADKKSITLRWQTPEQSLPINQYQVNNYKDSFLWSGSATSYTDNSLPGTPGSFGYYLYSKCDSGLSKSVKYTVDIK</sequence>
<evidence type="ECO:0000313" key="1">
    <source>
        <dbReference type="EMBL" id="STX28486.1"/>
    </source>
</evidence>
<dbReference type="EMBL" id="UGNV01000001">
    <property type="protein sequence ID" value="STX28486.1"/>
    <property type="molecule type" value="Genomic_DNA"/>
</dbReference>